<name>A0AAW2N7F0_SESRA</name>
<evidence type="ECO:0000256" key="3">
    <source>
        <dbReference type="ARBA" id="ARBA00011233"/>
    </source>
</evidence>
<accession>A0AAW2N7F0</accession>
<evidence type="ECO:0000256" key="1">
    <source>
        <dbReference type="ARBA" id="ARBA00004761"/>
    </source>
</evidence>
<evidence type="ECO:0000256" key="5">
    <source>
        <dbReference type="ARBA" id="ARBA00023277"/>
    </source>
</evidence>
<dbReference type="PANTHER" id="PTHR30246">
    <property type="entry name" value="2-KETO-3-DEOXY-6-PHOSPHOGLUCONATE ALDOLASE"/>
    <property type="match status" value="1"/>
</dbReference>
<comment type="pathway">
    <text evidence="1">Carbohydrate acid metabolism.</text>
</comment>
<dbReference type="InterPro" id="IPR013785">
    <property type="entry name" value="Aldolase_TIM"/>
</dbReference>
<reference evidence="6" key="1">
    <citation type="submission" date="2020-06" db="EMBL/GenBank/DDBJ databases">
        <authorList>
            <person name="Li T."/>
            <person name="Hu X."/>
            <person name="Zhang T."/>
            <person name="Song X."/>
            <person name="Zhang H."/>
            <person name="Dai N."/>
            <person name="Sheng W."/>
            <person name="Hou X."/>
            <person name="Wei L."/>
        </authorList>
    </citation>
    <scope>NUCLEOTIDE SEQUENCE</scope>
    <source>
        <strain evidence="6">G02</strain>
        <tissue evidence="6">Leaf</tissue>
    </source>
</reference>
<protein>
    <recommendedName>
        <fullName evidence="7">KHG/KDPG aldolase</fullName>
    </recommendedName>
</protein>
<dbReference type="AlphaFoldDB" id="A0AAW2N7F0"/>
<evidence type="ECO:0000256" key="2">
    <source>
        <dbReference type="ARBA" id="ARBA00006906"/>
    </source>
</evidence>
<evidence type="ECO:0008006" key="7">
    <source>
        <dbReference type="Google" id="ProtNLM"/>
    </source>
</evidence>
<dbReference type="SUPFAM" id="SSF51569">
    <property type="entry name" value="Aldolase"/>
    <property type="match status" value="1"/>
</dbReference>
<comment type="caution">
    <text evidence="6">The sequence shown here is derived from an EMBL/GenBank/DDBJ whole genome shotgun (WGS) entry which is preliminary data.</text>
</comment>
<reference evidence="6" key="2">
    <citation type="journal article" date="2024" name="Plant">
        <title>Genomic evolution and insights into agronomic trait innovations of Sesamum species.</title>
        <authorList>
            <person name="Miao H."/>
            <person name="Wang L."/>
            <person name="Qu L."/>
            <person name="Liu H."/>
            <person name="Sun Y."/>
            <person name="Le M."/>
            <person name="Wang Q."/>
            <person name="Wei S."/>
            <person name="Zheng Y."/>
            <person name="Lin W."/>
            <person name="Duan Y."/>
            <person name="Cao H."/>
            <person name="Xiong S."/>
            <person name="Wang X."/>
            <person name="Wei L."/>
            <person name="Li C."/>
            <person name="Ma Q."/>
            <person name="Ju M."/>
            <person name="Zhao R."/>
            <person name="Li G."/>
            <person name="Mu C."/>
            <person name="Tian Q."/>
            <person name="Mei H."/>
            <person name="Zhang T."/>
            <person name="Gao T."/>
            <person name="Zhang H."/>
        </authorList>
    </citation>
    <scope>NUCLEOTIDE SEQUENCE</scope>
    <source>
        <strain evidence="6">G02</strain>
    </source>
</reference>
<keyword evidence="4" id="KW-0456">Lyase</keyword>
<dbReference type="InterPro" id="IPR000887">
    <property type="entry name" value="Aldlse_KDPG_KHG"/>
</dbReference>
<evidence type="ECO:0000313" key="6">
    <source>
        <dbReference type="EMBL" id="KAL0339872.1"/>
    </source>
</evidence>
<keyword evidence="5" id="KW-0119">Carbohydrate metabolism</keyword>
<dbReference type="GO" id="GO:0016829">
    <property type="term" value="F:lyase activity"/>
    <property type="evidence" value="ECO:0007669"/>
    <property type="project" value="UniProtKB-KW"/>
</dbReference>
<dbReference type="EMBL" id="JACGWJ010000020">
    <property type="protein sequence ID" value="KAL0339872.1"/>
    <property type="molecule type" value="Genomic_DNA"/>
</dbReference>
<sequence length="226" mass="24066">MMAVASTGGSVWPLNLFFSSSKIQPFLTKASAHTYCKRFSSHFRCKNSHKNSVAVYPGTVADRVLMDIENSGIIACLRAQSAEMAIEAARAALSGGISVALQFLVHEYPSASLGEILDDVAEGQALYIPGAMTPTEVYPVSALGGVQYIAAVKKPFPNIQMIASQGITIDSVGQYIGQGASSVVLSDAIFEKNAMDAKYFDRINQLACSAAFTGSQAVRKIRDNLS</sequence>
<dbReference type="Gene3D" id="3.20.20.70">
    <property type="entry name" value="Aldolase class I"/>
    <property type="match status" value="1"/>
</dbReference>
<gene>
    <name evidence="6" type="ORF">Sradi_4504000</name>
</gene>
<comment type="subunit">
    <text evidence="3">Homotrimer.</text>
</comment>
<proteinExistence type="inferred from homology"/>
<comment type="similarity">
    <text evidence="2">Belongs to the KHG/KDPG aldolase family.</text>
</comment>
<evidence type="ECO:0000256" key="4">
    <source>
        <dbReference type="ARBA" id="ARBA00023239"/>
    </source>
</evidence>
<dbReference type="PANTHER" id="PTHR30246:SF1">
    <property type="entry name" value="2-DEHYDRO-3-DEOXY-6-PHOSPHOGALACTONATE ALDOLASE-RELATED"/>
    <property type="match status" value="1"/>
</dbReference>
<organism evidence="6">
    <name type="scientific">Sesamum radiatum</name>
    <name type="common">Black benniseed</name>
    <dbReference type="NCBI Taxonomy" id="300843"/>
    <lineage>
        <taxon>Eukaryota</taxon>
        <taxon>Viridiplantae</taxon>
        <taxon>Streptophyta</taxon>
        <taxon>Embryophyta</taxon>
        <taxon>Tracheophyta</taxon>
        <taxon>Spermatophyta</taxon>
        <taxon>Magnoliopsida</taxon>
        <taxon>eudicotyledons</taxon>
        <taxon>Gunneridae</taxon>
        <taxon>Pentapetalae</taxon>
        <taxon>asterids</taxon>
        <taxon>lamiids</taxon>
        <taxon>Lamiales</taxon>
        <taxon>Pedaliaceae</taxon>
        <taxon>Sesamum</taxon>
    </lineage>
</organism>